<dbReference type="PANTHER" id="PTHR45737:SF6">
    <property type="entry name" value="VON WILLEBRAND FACTOR A DOMAIN-CONTAINING PROTEIN 5A"/>
    <property type="match status" value="1"/>
</dbReference>
<dbReference type="RefSeq" id="WP_380011871.1">
    <property type="nucleotide sequence ID" value="NZ_JBHLYR010000045.1"/>
</dbReference>
<dbReference type="Pfam" id="PF08487">
    <property type="entry name" value="VIT"/>
    <property type="match status" value="1"/>
</dbReference>
<dbReference type="InterPro" id="IPR011990">
    <property type="entry name" value="TPR-like_helical_dom_sf"/>
</dbReference>
<dbReference type="Gene3D" id="1.25.40.10">
    <property type="entry name" value="Tetratricopeptide repeat domain"/>
    <property type="match status" value="1"/>
</dbReference>
<feature type="compositionally biased region" description="Low complexity" evidence="1">
    <location>
        <begin position="644"/>
        <end position="667"/>
    </location>
</feature>
<dbReference type="Pfam" id="PF09906">
    <property type="entry name" value="DUF2135"/>
    <property type="match status" value="1"/>
</dbReference>
<feature type="chain" id="PRO_5046397817" evidence="2">
    <location>
        <begin position="21"/>
        <end position="970"/>
    </location>
</feature>
<gene>
    <name evidence="4" type="ORF">ACFFLM_15160</name>
</gene>
<dbReference type="InterPro" id="IPR013694">
    <property type="entry name" value="VIT"/>
</dbReference>
<organism evidence="4 5">
    <name type="scientific">Deinococcus oregonensis</name>
    <dbReference type="NCBI Taxonomy" id="1805970"/>
    <lineage>
        <taxon>Bacteria</taxon>
        <taxon>Thermotogati</taxon>
        <taxon>Deinococcota</taxon>
        <taxon>Deinococci</taxon>
        <taxon>Deinococcales</taxon>
        <taxon>Deinococcaceae</taxon>
        <taxon>Deinococcus</taxon>
    </lineage>
</organism>
<dbReference type="PANTHER" id="PTHR45737">
    <property type="entry name" value="VON WILLEBRAND FACTOR A DOMAIN-CONTAINING PROTEIN 5A"/>
    <property type="match status" value="1"/>
</dbReference>
<evidence type="ECO:0000313" key="4">
    <source>
        <dbReference type="EMBL" id="MFB9993311.1"/>
    </source>
</evidence>
<keyword evidence="5" id="KW-1185">Reference proteome</keyword>
<protein>
    <submittedName>
        <fullName evidence="4">VIT domain-containing protein</fullName>
    </submittedName>
</protein>
<reference evidence="4 5" key="1">
    <citation type="submission" date="2024-09" db="EMBL/GenBank/DDBJ databases">
        <authorList>
            <person name="Sun Q."/>
            <person name="Mori K."/>
        </authorList>
    </citation>
    <scope>NUCLEOTIDE SEQUENCE [LARGE SCALE GENOMIC DNA]</scope>
    <source>
        <strain evidence="4 5">JCM 13503</strain>
    </source>
</reference>
<feature type="compositionally biased region" description="Low complexity" evidence="1">
    <location>
        <begin position="614"/>
        <end position="627"/>
    </location>
</feature>
<evidence type="ECO:0000256" key="1">
    <source>
        <dbReference type="SAM" id="MobiDB-lite"/>
    </source>
</evidence>
<comment type="caution">
    <text evidence="4">The sequence shown here is derived from an EMBL/GenBank/DDBJ whole genome shotgun (WGS) entry which is preliminary data.</text>
</comment>
<evidence type="ECO:0000259" key="3">
    <source>
        <dbReference type="PROSITE" id="PS51468"/>
    </source>
</evidence>
<accession>A0ABV6B356</accession>
<proteinExistence type="predicted"/>
<dbReference type="InterPro" id="IPR019220">
    <property type="entry name" value="DUF2135"/>
</dbReference>
<dbReference type="Gene3D" id="2.60.120.380">
    <property type="match status" value="1"/>
</dbReference>
<feature type="region of interest" description="Disordered" evidence="1">
    <location>
        <begin position="601"/>
        <end position="671"/>
    </location>
</feature>
<evidence type="ECO:0000256" key="2">
    <source>
        <dbReference type="SAM" id="SignalP"/>
    </source>
</evidence>
<keyword evidence="2" id="KW-0732">Signal</keyword>
<feature type="compositionally biased region" description="Basic and acidic residues" evidence="1">
    <location>
        <begin position="601"/>
        <end position="610"/>
    </location>
</feature>
<dbReference type="EMBL" id="JBHLYR010000045">
    <property type="protein sequence ID" value="MFB9993311.1"/>
    <property type="molecule type" value="Genomic_DNA"/>
</dbReference>
<sequence length="970" mass="105911">MPKRLLLLLTVLLASSPAEVTRAQGGRDAASPVTAMRQADTEVRTVPLVPPRLTVSGAQQPVRLQAVNVTVELTSGFARTTFEFEFHNPNARALEGDLEFPLLEGQAITGFALDLNGTWRDAVPVEKALGQQVFEEVIRTQVDPALLEVTRGNNYRVRVYPLAPRGNRRVRLEVTEALRADGTYRLPLLFTDQPRLHLVVSAASPATVTSFSALGPLALTLKPGGSYGAQTVRTKYVGSGALEIRVPVVPRPQTLIGRHGTEQYFLTILPKRGAAPVAPRSVQSVDLIWDASGSGARRKHAEELVVLDAYFKAFPDVQVRLLRLRDVMEPAIGFSVVEGDWRELRRELQATVYDGGTNFDALACAANQPCAKVTERLLFTDGLDTLGSAPLGRSPVPLQIVNAAVSSDPARLNALAGRSNGVSLNLLQQPAGEAADRLIGAPQRPLEVEASGAAQLTVREDLRSWYVSGRLTSADATLRARLPDGAVTQLALTPTANVDFIAPLWAAWTVEDLRADEHLNRAEIRRLGERFGLVTPGTSLLVLDRVEDYLRYDVTPPAPLQAQYHTLKQVRDAQNVRTDAEHLSAVQQMLSRYDAWWKRDFPKTAPEPKPEPPAADLDASGDSASPGLELSNGDSTPLRPAPVVPQASRAAPSAAPTPSSSSAPAQSGAVTVQLQKWRPDAPYAERLRTAAQADLYRIYLDERPSYELSPAFYLDAADILLERGLPDLGLRVLSNLAELQLENRAVLRILAYRYLQAGHPELAISVFQAVERLAPNEPQSYRDLGLAYAAAGDEQRATEALYTVVRRSWDGRFPEVELLALNELNAIVSRGRMTVSTAFMDPRLKAAHPLDVRVVATWDADNTDLDMWVTDPNGDRVYYGAPLSTQGGQLSRDFTGGYGPEVFSLRDAKAGKYTIEMDYFGDNQQVLSGSVTLQVKVITGFGTPGEREQLITLRLKDKKDQLLVGEFTVD</sequence>
<dbReference type="SUPFAM" id="SSF48452">
    <property type="entry name" value="TPR-like"/>
    <property type="match status" value="1"/>
</dbReference>
<feature type="signal peptide" evidence="2">
    <location>
        <begin position="1"/>
        <end position="20"/>
    </location>
</feature>
<name>A0ABV6B356_9DEIO</name>
<evidence type="ECO:0000313" key="5">
    <source>
        <dbReference type="Proteomes" id="UP001589733"/>
    </source>
</evidence>
<dbReference type="Proteomes" id="UP001589733">
    <property type="component" value="Unassembled WGS sequence"/>
</dbReference>
<dbReference type="PROSITE" id="PS51468">
    <property type="entry name" value="VIT"/>
    <property type="match status" value="1"/>
</dbReference>
<feature type="domain" description="VIT" evidence="3">
    <location>
        <begin position="48"/>
        <end position="176"/>
    </location>
</feature>